<evidence type="ECO:0000313" key="1">
    <source>
        <dbReference type="EMBL" id="SHH64365.1"/>
    </source>
</evidence>
<dbReference type="STRING" id="43928.SAMN05443636_3080"/>
<gene>
    <name evidence="1" type="ORF">SAMN05443636_3080</name>
</gene>
<organism evidence="1 2">
    <name type="scientific">Halobaculum gomorrense</name>
    <dbReference type="NCBI Taxonomy" id="43928"/>
    <lineage>
        <taxon>Archaea</taxon>
        <taxon>Methanobacteriati</taxon>
        <taxon>Methanobacteriota</taxon>
        <taxon>Stenosarchaea group</taxon>
        <taxon>Halobacteria</taxon>
        <taxon>Halobacteriales</taxon>
        <taxon>Haloferacaceae</taxon>
        <taxon>Halobaculum</taxon>
    </lineage>
</organism>
<keyword evidence="2" id="KW-1185">Reference proteome</keyword>
<dbReference type="Proteomes" id="UP000184357">
    <property type="component" value="Unassembled WGS sequence"/>
</dbReference>
<name>A0A1M5UMY3_9EURY</name>
<accession>A0A1M5UMY3</accession>
<evidence type="ECO:0000313" key="2">
    <source>
        <dbReference type="Proteomes" id="UP000184357"/>
    </source>
</evidence>
<dbReference type="AlphaFoldDB" id="A0A1M5UMY3"/>
<proteinExistence type="predicted"/>
<reference evidence="1 2" key="1">
    <citation type="submission" date="2016-11" db="EMBL/GenBank/DDBJ databases">
        <authorList>
            <person name="Jaros S."/>
            <person name="Januszkiewicz K."/>
            <person name="Wedrychowicz H."/>
        </authorList>
    </citation>
    <scope>NUCLEOTIDE SEQUENCE [LARGE SCALE GENOMIC DNA]</scope>
    <source>
        <strain evidence="1 2">DSM 9297</strain>
    </source>
</reference>
<protein>
    <submittedName>
        <fullName evidence="1">Uncharacterized protein</fullName>
    </submittedName>
</protein>
<dbReference type="EMBL" id="FQWV01000011">
    <property type="protein sequence ID" value="SHH64365.1"/>
    <property type="molecule type" value="Genomic_DNA"/>
</dbReference>
<sequence>MAAVLIGGAPAAAGVIAPILAAVVAFGGASGVLTAVPAV</sequence>